<keyword evidence="1" id="KW-0732">Signal</keyword>
<protein>
    <recommendedName>
        <fullName evidence="4">Porin-like protein</fullName>
    </recommendedName>
</protein>
<feature type="signal peptide" evidence="1">
    <location>
        <begin position="1"/>
        <end position="21"/>
    </location>
</feature>
<dbReference type="EMBL" id="JACGXL010000006">
    <property type="protein sequence ID" value="MBA8889372.1"/>
    <property type="molecule type" value="Genomic_DNA"/>
</dbReference>
<evidence type="ECO:0000313" key="2">
    <source>
        <dbReference type="EMBL" id="MBA8889372.1"/>
    </source>
</evidence>
<dbReference type="Proteomes" id="UP000550401">
    <property type="component" value="Unassembled WGS sequence"/>
</dbReference>
<proteinExistence type="predicted"/>
<accession>A0A839F5N4</accession>
<keyword evidence="3" id="KW-1185">Reference proteome</keyword>
<comment type="caution">
    <text evidence="2">The sequence shown here is derived from an EMBL/GenBank/DDBJ whole genome shotgun (WGS) entry which is preliminary data.</text>
</comment>
<gene>
    <name evidence="2" type="ORF">FHW12_003615</name>
</gene>
<sequence>MGWKRRLLVGALALAATGHGAAQSGGSLEIRKSTIDGGGGDAAAGSLHVVGTFGQHDAEFSSNGTLSLRGGFWGAPRTVGDAIFANGFE</sequence>
<organism evidence="2 3">
    <name type="scientific">Dokdonella fugitiva</name>
    <dbReference type="NCBI Taxonomy" id="328517"/>
    <lineage>
        <taxon>Bacteria</taxon>
        <taxon>Pseudomonadati</taxon>
        <taxon>Pseudomonadota</taxon>
        <taxon>Gammaproteobacteria</taxon>
        <taxon>Lysobacterales</taxon>
        <taxon>Rhodanobacteraceae</taxon>
        <taxon>Dokdonella</taxon>
    </lineage>
</organism>
<name>A0A839F5N4_9GAMM</name>
<dbReference type="RefSeq" id="WP_182532404.1">
    <property type="nucleotide sequence ID" value="NZ_JACGXL010000006.1"/>
</dbReference>
<feature type="chain" id="PRO_5032358272" description="Porin-like protein" evidence="1">
    <location>
        <begin position="22"/>
        <end position="89"/>
    </location>
</feature>
<evidence type="ECO:0008006" key="4">
    <source>
        <dbReference type="Google" id="ProtNLM"/>
    </source>
</evidence>
<evidence type="ECO:0000313" key="3">
    <source>
        <dbReference type="Proteomes" id="UP000550401"/>
    </source>
</evidence>
<evidence type="ECO:0000256" key="1">
    <source>
        <dbReference type="SAM" id="SignalP"/>
    </source>
</evidence>
<dbReference type="AlphaFoldDB" id="A0A839F5N4"/>
<reference evidence="2 3" key="1">
    <citation type="submission" date="2020-07" db="EMBL/GenBank/DDBJ databases">
        <title>Genomic Encyclopedia of Type Strains, Phase IV (KMG-V): Genome sequencing to study the core and pangenomes of soil and plant-associated prokaryotes.</title>
        <authorList>
            <person name="Whitman W."/>
        </authorList>
    </citation>
    <scope>NUCLEOTIDE SEQUENCE [LARGE SCALE GENOMIC DNA]</scope>
    <source>
        <strain evidence="2 3">RH2WT43</strain>
    </source>
</reference>